<evidence type="ECO:0000313" key="3">
    <source>
        <dbReference type="Proteomes" id="UP000571018"/>
    </source>
</evidence>
<reference evidence="2 3" key="1">
    <citation type="submission" date="2020-06" db="EMBL/GenBank/DDBJ databases">
        <title>Reclassification of Facklamia ignava, Facklamia soureckii and Facklami tabacinasalis as Falseniella iganva gen. nov., comb. nov., Hutsoniella ignava gen. nov., comb. nov., and Ruoffia tabacinasalis gen. nov., comb. nov and description of Ruoffia haltotolerans sp. nov., isolated from hypersaline Inland Sea of Qatar.</title>
        <authorList>
            <person name="Fotedar R."/>
            <person name="Sankaranarayanan K."/>
            <person name="Lawson P."/>
            <person name="Caldwell M."/>
            <person name="Zeyara A."/>
            <person name="Al Malki A."/>
            <person name="Ali M."/>
        </authorList>
    </citation>
    <scope>NUCLEOTIDE SEQUENCE [LARGE SCALE GENOMIC DNA]</scope>
    <source>
        <strain evidence="2 3">INB8</strain>
    </source>
</reference>
<dbReference type="RefSeq" id="WP_218931774.1">
    <property type="nucleotide sequence ID" value="NZ_JACAOA010000038.1"/>
</dbReference>
<feature type="chain" id="PRO_5038866352" evidence="1">
    <location>
        <begin position="20"/>
        <end position="88"/>
    </location>
</feature>
<comment type="caution">
    <text evidence="2">The sequence shown here is derived from an EMBL/GenBank/DDBJ whole genome shotgun (WGS) entry which is preliminary data.</text>
</comment>
<proteinExistence type="predicted"/>
<gene>
    <name evidence="2" type="ORF">HW423_10020</name>
</gene>
<sequence length="88" mass="10243">MKKLLCLLFVLVTITSVGATSASAQVTKEVISSYYYEYNKFTGNTRNYGYTWIFVPASAYITEIADNFISENLTYITHKRNYFYSRYN</sequence>
<dbReference type="Proteomes" id="UP000571018">
    <property type="component" value="Unassembled WGS sequence"/>
</dbReference>
<evidence type="ECO:0000313" key="2">
    <source>
        <dbReference type="EMBL" id="MBA5730119.1"/>
    </source>
</evidence>
<dbReference type="AlphaFoldDB" id="A0A839A787"/>
<keyword evidence="3" id="KW-1185">Reference proteome</keyword>
<name>A0A839A787_9LACT</name>
<organism evidence="2 3">
    <name type="scientific">Ruoffia halotolerans</name>
    <dbReference type="NCBI Taxonomy" id="2748684"/>
    <lineage>
        <taxon>Bacteria</taxon>
        <taxon>Bacillati</taxon>
        <taxon>Bacillota</taxon>
        <taxon>Bacilli</taxon>
        <taxon>Lactobacillales</taxon>
        <taxon>Aerococcaceae</taxon>
        <taxon>Ruoffia</taxon>
    </lineage>
</organism>
<dbReference type="EMBL" id="JACAOA010000038">
    <property type="protein sequence ID" value="MBA5730119.1"/>
    <property type="molecule type" value="Genomic_DNA"/>
</dbReference>
<feature type="signal peptide" evidence="1">
    <location>
        <begin position="1"/>
        <end position="19"/>
    </location>
</feature>
<evidence type="ECO:0000256" key="1">
    <source>
        <dbReference type="SAM" id="SignalP"/>
    </source>
</evidence>
<accession>A0A839A787</accession>
<protein>
    <submittedName>
        <fullName evidence="2">Uncharacterized protein</fullName>
    </submittedName>
</protein>
<keyword evidence="1" id="KW-0732">Signal</keyword>